<keyword evidence="3" id="KW-1185">Reference proteome</keyword>
<sequence>MLLFAVWWGGLTFYALIVVPIGTDQIGSVEQGFITQQVTRWHNAIVTLMTIVVLIEASVRRRLAWWSAGIALAVVTALLFVTHWQLSGMIDFAGRIVPASFYRLHSVYLWLTAVEWATGIALAVLGVLPDAIARTEDGSSR</sequence>
<proteinExistence type="predicted"/>
<accession>A0A518GKV4</accession>
<dbReference type="KEGG" id="peh:Spb1_10730"/>
<keyword evidence="1" id="KW-1133">Transmembrane helix</keyword>
<protein>
    <recommendedName>
        <fullName evidence="4">DUF4149 domain-containing protein</fullName>
    </recommendedName>
</protein>
<evidence type="ECO:0000256" key="1">
    <source>
        <dbReference type="SAM" id="Phobius"/>
    </source>
</evidence>
<reference evidence="2 3" key="1">
    <citation type="submission" date="2019-02" db="EMBL/GenBank/DDBJ databases">
        <title>Deep-cultivation of Planctomycetes and their phenomic and genomic characterization uncovers novel biology.</title>
        <authorList>
            <person name="Wiegand S."/>
            <person name="Jogler M."/>
            <person name="Boedeker C."/>
            <person name="Pinto D."/>
            <person name="Vollmers J."/>
            <person name="Rivas-Marin E."/>
            <person name="Kohn T."/>
            <person name="Peeters S.H."/>
            <person name="Heuer A."/>
            <person name="Rast P."/>
            <person name="Oberbeckmann S."/>
            <person name="Bunk B."/>
            <person name="Jeske O."/>
            <person name="Meyerdierks A."/>
            <person name="Storesund J.E."/>
            <person name="Kallscheuer N."/>
            <person name="Luecker S."/>
            <person name="Lage O.M."/>
            <person name="Pohl T."/>
            <person name="Merkel B.J."/>
            <person name="Hornburger P."/>
            <person name="Mueller R.-W."/>
            <person name="Bruemmer F."/>
            <person name="Labrenz M."/>
            <person name="Spormann A.M."/>
            <person name="Op den Camp H."/>
            <person name="Overmann J."/>
            <person name="Amann R."/>
            <person name="Jetten M.S.M."/>
            <person name="Mascher T."/>
            <person name="Medema M.H."/>
            <person name="Devos D.P."/>
            <person name="Kaster A.-K."/>
            <person name="Ovreas L."/>
            <person name="Rohde M."/>
            <person name="Galperin M.Y."/>
            <person name="Jogler C."/>
        </authorList>
    </citation>
    <scope>NUCLEOTIDE SEQUENCE [LARGE SCALE GENOMIC DNA]</scope>
    <source>
        <strain evidence="2 3">Spb1</strain>
    </source>
</reference>
<keyword evidence="1" id="KW-0472">Membrane</keyword>
<dbReference type="OrthoDB" id="272135at2"/>
<organism evidence="2 3">
    <name type="scientific">Planctopirus ephydatiae</name>
    <dbReference type="NCBI Taxonomy" id="2528019"/>
    <lineage>
        <taxon>Bacteria</taxon>
        <taxon>Pseudomonadati</taxon>
        <taxon>Planctomycetota</taxon>
        <taxon>Planctomycetia</taxon>
        <taxon>Planctomycetales</taxon>
        <taxon>Planctomycetaceae</taxon>
        <taxon>Planctopirus</taxon>
    </lineage>
</organism>
<feature type="transmembrane region" description="Helical" evidence="1">
    <location>
        <begin position="66"/>
        <end position="87"/>
    </location>
</feature>
<gene>
    <name evidence="2" type="ORF">Spb1_10730</name>
</gene>
<evidence type="ECO:0000313" key="3">
    <source>
        <dbReference type="Proteomes" id="UP000315349"/>
    </source>
</evidence>
<dbReference type="RefSeq" id="WP_145296726.1">
    <property type="nucleotide sequence ID" value="NZ_CP036299.1"/>
</dbReference>
<keyword evidence="1" id="KW-0812">Transmembrane</keyword>
<name>A0A518GKV4_9PLAN</name>
<evidence type="ECO:0000313" key="2">
    <source>
        <dbReference type="EMBL" id="QDV29197.1"/>
    </source>
</evidence>
<dbReference type="AlphaFoldDB" id="A0A518GKV4"/>
<dbReference type="EMBL" id="CP036299">
    <property type="protein sequence ID" value="QDV29197.1"/>
    <property type="molecule type" value="Genomic_DNA"/>
</dbReference>
<evidence type="ECO:0008006" key="4">
    <source>
        <dbReference type="Google" id="ProtNLM"/>
    </source>
</evidence>
<feature type="transmembrane region" description="Helical" evidence="1">
    <location>
        <begin position="41"/>
        <end position="59"/>
    </location>
</feature>
<dbReference type="Proteomes" id="UP000315349">
    <property type="component" value="Chromosome"/>
</dbReference>
<feature type="transmembrane region" description="Helical" evidence="1">
    <location>
        <begin position="107"/>
        <end position="128"/>
    </location>
</feature>